<dbReference type="SUPFAM" id="SSF55486">
    <property type="entry name" value="Metalloproteases ('zincins'), catalytic domain"/>
    <property type="match status" value="1"/>
</dbReference>
<dbReference type="Proteomes" id="UP000177202">
    <property type="component" value="Unassembled WGS sequence"/>
</dbReference>
<evidence type="ECO:0000313" key="2">
    <source>
        <dbReference type="EMBL" id="OHB10645.1"/>
    </source>
</evidence>
<dbReference type="EMBL" id="MHWP01000011">
    <property type="protein sequence ID" value="OHB10645.1"/>
    <property type="molecule type" value="Genomic_DNA"/>
</dbReference>
<name>A0A1G2UMM2_9BACT</name>
<dbReference type="PANTHER" id="PTHR41775:SF1">
    <property type="entry name" value="PEPTIDASE M6-LIKE DOMAIN-CONTAINING PROTEIN"/>
    <property type="match status" value="1"/>
</dbReference>
<dbReference type="InterPro" id="IPR013783">
    <property type="entry name" value="Ig-like_fold"/>
</dbReference>
<dbReference type="Pfam" id="PF05548">
    <property type="entry name" value="Peptidase_M11"/>
    <property type="match status" value="1"/>
</dbReference>
<dbReference type="STRING" id="1802772.A3H60_01050"/>
<dbReference type="InterPro" id="IPR008752">
    <property type="entry name" value="Peptidase_M11"/>
</dbReference>
<evidence type="ECO:0000313" key="3">
    <source>
        <dbReference type="Proteomes" id="UP000177202"/>
    </source>
</evidence>
<dbReference type="AlphaFoldDB" id="A0A1G2UMM2"/>
<organism evidence="2 3">
    <name type="scientific">Candidatus Zambryskibacteria bacterium RIFCSPLOWO2_02_FULL_44_12b</name>
    <dbReference type="NCBI Taxonomy" id="1802772"/>
    <lineage>
        <taxon>Bacteria</taxon>
        <taxon>Candidatus Zambryskiibacteriota</taxon>
    </lineage>
</organism>
<comment type="caution">
    <text evidence="2">The sequence shown here is derived from an EMBL/GenBank/DDBJ whole genome shotgun (WGS) entry which is preliminary data.</text>
</comment>
<sequence length="478" mass="50114">MSAYYGENSFGVSSFVGNAVGWYTIPYSSGTCSYNTFATAAKNAAQAAGVSLSGYNHFVYFFPGISACGWAGLSNVGGNPSNSWINGYNDSYVISHELGHAIGMYHASSLNCGSQQIDDSCTLSEYGDPYDDMGASWIHRHLSAAHKYQLGWGKVQTVTSSGIYTIYPQETANTNTQILKIAKPNSGEAYYIEYRQPIGFDTSLPSNMTNVSVHVFGGAQSQRLDMSPDGNFNDSSLYDGASFVDNANGITITQISHSAVSAVVQVTMNGQTCNKSAPNVNLLPVSQSGSSGQALNYSVSVKNNDNSACGITSFNLSSVVPAGFNSSFNLPTLNISPGSTVSTGLVMTSGAGILDGSYNFTVSAADSSDSNHQSSTTGSYILFTPVPDTTPPIVSVTNPTNGAKITAANIIISVSATDNVKVTKVEISVDNILQVSDVSSPYSHKWNTKKISSGAHTISAKAFDAAGNSSVSSIQITK</sequence>
<proteinExistence type="predicted"/>
<gene>
    <name evidence="2" type="ORF">A3H60_01050</name>
</gene>
<reference evidence="2 3" key="1">
    <citation type="journal article" date="2016" name="Nat. Commun.">
        <title>Thousands of microbial genomes shed light on interconnected biogeochemical processes in an aquifer system.</title>
        <authorList>
            <person name="Anantharaman K."/>
            <person name="Brown C.T."/>
            <person name="Hug L.A."/>
            <person name="Sharon I."/>
            <person name="Castelle C.J."/>
            <person name="Probst A.J."/>
            <person name="Thomas B.C."/>
            <person name="Singh A."/>
            <person name="Wilkins M.J."/>
            <person name="Karaoz U."/>
            <person name="Brodie E.L."/>
            <person name="Williams K.H."/>
            <person name="Hubbard S.S."/>
            <person name="Banfield J.F."/>
        </authorList>
    </citation>
    <scope>NUCLEOTIDE SEQUENCE [LARGE SCALE GENOMIC DNA]</scope>
</reference>
<accession>A0A1G2UMM2</accession>
<dbReference type="PANTHER" id="PTHR41775">
    <property type="entry name" value="SECRETED PROTEIN-RELATED"/>
    <property type="match status" value="1"/>
</dbReference>
<evidence type="ECO:0000259" key="1">
    <source>
        <dbReference type="Pfam" id="PF05548"/>
    </source>
</evidence>
<protein>
    <recommendedName>
        <fullName evidence="1">Peptidase M11 gametolysin domain-containing protein</fullName>
    </recommendedName>
</protein>
<dbReference type="Pfam" id="PF17957">
    <property type="entry name" value="Big_7"/>
    <property type="match status" value="1"/>
</dbReference>
<feature type="domain" description="Peptidase M11 gametolysin" evidence="1">
    <location>
        <begin position="5"/>
        <end position="216"/>
    </location>
</feature>
<dbReference type="Gene3D" id="2.60.40.10">
    <property type="entry name" value="Immunoglobulins"/>
    <property type="match status" value="1"/>
</dbReference>